<dbReference type="SUPFAM" id="SSF52540">
    <property type="entry name" value="P-loop containing nucleoside triphosphate hydrolases"/>
    <property type="match status" value="1"/>
</dbReference>
<evidence type="ECO:0000313" key="5">
    <source>
        <dbReference type="EMBL" id="KAH3840008.1"/>
    </source>
</evidence>
<dbReference type="InterPro" id="IPR045028">
    <property type="entry name" value="DinG/Rad3-like"/>
</dbReference>
<dbReference type="InterPro" id="IPR006554">
    <property type="entry name" value="Helicase-like_DEXD_c2"/>
</dbReference>
<dbReference type="InterPro" id="IPR010614">
    <property type="entry name" value="RAD3-like_helicase_DEAD"/>
</dbReference>
<sequence>MRHSLASNDFIDVAVITLFGNEFQVSTTRWLNENFLMSKRGMFTVVPVLLNMDFDVEGDDFLANIDLKPSTVETFECPSAQQWDKPVILPETFPFPFEPYDIQKGFMQGLYTCLEQGRVGIFESPTGTGKSLSLICGALRWLKDYQDKQKAELEQMLQGKTAESNEEKENQSGNIPAELDWISEFKKKQEVDEKNQKIKKEVETRLKQEAKLAEMKKSKYISIKRKRAQLESEFDDLMKGATKDVKEQIKAEIVETATGTEGPDGEDERLILADYTSDSEEKTDGSEEEEEEVVHCTKIYFCSRTHSQLSQFVREVIKSPYGEETRVISLGSRQNLCVNEAVKRLKSLSLMNDACRDLQKKSTGDFLFL</sequence>
<evidence type="ECO:0000259" key="4">
    <source>
        <dbReference type="PROSITE" id="PS51193"/>
    </source>
</evidence>
<keyword evidence="2" id="KW-0378">Hydrolase</keyword>
<dbReference type="PROSITE" id="PS51193">
    <property type="entry name" value="HELICASE_ATP_BIND_2"/>
    <property type="match status" value="1"/>
</dbReference>
<dbReference type="GO" id="GO:0003678">
    <property type="term" value="F:DNA helicase activity"/>
    <property type="evidence" value="ECO:0007669"/>
    <property type="project" value="InterPro"/>
</dbReference>
<protein>
    <recommendedName>
        <fullName evidence="4">Helicase ATP-binding domain-containing protein</fullName>
    </recommendedName>
</protein>
<dbReference type="InterPro" id="IPR014013">
    <property type="entry name" value="Helic_SF1/SF2_ATP-bd_DinG/Rad3"/>
</dbReference>
<organism evidence="5 6">
    <name type="scientific">Dreissena polymorpha</name>
    <name type="common">Zebra mussel</name>
    <name type="synonym">Mytilus polymorpha</name>
    <dbReference type="NCBI Taxonomy" id="45954"/>
    <lineage>
        <taxon>Eukaryota</taxon>
        <taxon>Metazoa</taxon>
        <taxon>Spiralia</taxon>
        <taxon>Lophotrochozoa</taxon>
        <taxon>Mollusca</taxon>
        <taxon>Bivalvia</taxon>
        <taxon>Autobranchia</taxon>
        <taxon>Heteroconchia</taxon>
        <taxon>Euheterodonta</taxon>
        <taxon>Imparidentia</taxon>
        <taxon>Neoheterodontei</taxon>
        <taxon>Myida</taxon>
        <taxon>Dreissenoidea</taxon>
        <taxon>Dreissenidae</taxon>
        <taxon>Dreissena</taxon>
    </lineage>
</organism>
<dbReference type="EMBL" id="JAIWYP010000004">
    <property type="protein sequence ID" value="KAH3840008.1"/>
    <property type="molecule type" value="Genomic_DNA"/>
</dbReference>
<dbReference type="Proteomes" id="UP000828390">
    <property type="component" value="Unassembled WGS sequence"/>
</dbReference>
<evidence type="ECO:0000256" key="3">
    <source>
        <dbReference type="ARBA" id="ARBA00022840"/>
    </source>
</evidence>
<comment type="caution">
    <text evidence="5">The sequence shown here is derived from an EMBL/GenBank/DDBJ whole genome shotgun (WGS) entry which is preliminary data.</text>
</comment>
<evidence type="ECO:0000256" key="2">
    <source>
        <dbReference type="ARBA" id="ARBA00022801"/>
    </source>
</evidence>
<dbReference type="Gene3D" id="3.40.50.300">
    <property type="entry name" value="P-loop containing nucleotide triphosphate hydrolases"/>
    <property type="match status" value="2"/>
</dbReference>
<keyword evidence="3" id="KW-0067">ATP-binding</keyword>
<gene>
    <name evidence="5" type="ORF">DPMN_113449</name>
</gene>
<reference evidence="5" key="1">
    <citation type="journal article" date="2019" name="bioRxiv">
        <title>The Genome of the Zebra Mussel, Dreissena polymorpha: A Resource for Invasive Species Research.</title>
        <authorList>
            <person name="McCartney M.A."/>
            <person name="Auch B."/>
            <person name="Kono T."/>
            <person name="Mallez S."/>
            <person name="Zhang Y."/>
            <person name="Obille A."/>
            <person name="Becker A."/>
            <person name="Abrahante J.E."/>
            <person name="Garbe J."/>
            <person name="Badalamenti J.P."/>
            <person name="Herman A."/>
            <person name="Mangelson H."/>
            <person name="Liachko I."/>
            <person name="Sullivan S."/>
            <person name="Sone E.D."/>
            <person name="Koren S."/>
            <person name="Silverstein K.A.T."/>
            <person name="Beckman K.B."/>
            <person name="Gohl D.M."/>
        </authorList>
    </citation>
    <scope>NUCLEOTIDE SEQUENCE</scope>
    <source>
        <strain evidence="5">Duluth1</strain>
        <tissue evidence="5">Whole animal</tissue>
    </source>
</reference>
<proteinExistence type="predicted"/>
<reference evidence="5" key="2">
    <citation type="submission" date="2020-11" db="EMBL/GenBank/DDBJ databases">
        <authorList>
            <person name="McCartney M.A."/>
            <person name="Auch B."/>
            <person name="Kono T."/>
            <person name="Mallez S."/>
            <person name="Becker A."/>
            <person name="Gohl D.M."/>
            <person name="Silverstein K.A.T."/>
            <person name="Koren S."/>
            <person name="Bechman K.B."/>
            <person name="Herman A."/>
            <person name="Abrahante J.E."/>
            <person name="Garbe J."/>
        </authorList>
    </citation>
    <scope>NUCLEOTIDE SEQUENCE</scope>
    <source>
        <strain evidence="5">Duluth1</strain>
        <tissue evidence="5">Whole animal</tissue>
    </source>
</reference>
<dbReference type="Pfam" id="PF06733">
    <property type="entry name" value="DEAD_2"/>
    <property type="match status" value="1"/>
</dbReference>
<name>A0A9D4KHJ1_DREPO</name>
<keyword evidence="1" id="KW-0547">Nucleotide-binding</keyword>
<dbReference type="InterPro" id="IPR027417">
    <property type="entry name" value="P-loop_NTPase"/>
</dbReference>
<dbReference type="GO" id="GO:0005634">
    <property type="term" value="C:nucleus"/>
    <property type="evidence" value="ECO:0007669"/>
    <property type="project" value="TreeGrafter"/>
</dbReference>
<dbReference type="GO" id="GO:0005524">
    <property type="term" value="F:ATP binding"/>
    <property type="evidence" value="ECO:0007669"/>
    <property type="project" value="UniProtKB-KW"/>
</dbReference>
<evidence type="ECO:0000313" key="6">
    <source>
        <dbReference type="Proteomes" id="UP000828390"/>
    </source>
</evidence>
<dbReference type="SMART" id="SM00488">
    <property type="entry name" value="DEXDc2"/>
    <property type="match status" value="1"/>
</dbReference>
<dbReference type="PANTHER" id="PTHR11472:SF41">
    <property type="entry name" value="ATP-DEPENDENT DNA HELICASE DDX11-RELATED"/>
    <property type="match status" value="1"/>
</dbReference>
<dbReference type="PANTHER" id="PTHR11472">
    <property type="entry name" value="DNA REPAIR DEAD HELICASE RAD3/XP-D SUBFAMILY MEMBER"/>
    <property type="match status" value="1"/>
</dbReference>
<evidence type="ECO:0000256" key="1">
    <source>
        <dbReference type="ARBA" id="ARBA00022741"/>
    </source>
</evidence>
<dbReference type="GO" id="GO:0034085">
    <property type="term" value="P:establishment of sister chromatid cohesion"/>
    <property type="evidence" value="ECO:0007669"/>
    <property type="project" value="TreeGrafter"/>
</dbReference>
<accession>A0A9D4KHJ1</accession>
<dbReference type="GO" id="GO:0016818">
    <property type="term" value="F:hydrolase activity, acting on acid anhydrides, in phosphorus-containing anhydrides"/>
    <property type="evidence" value="ECO:0007669"/>
    <property type="project" value="InterPro"/>
</dbReference>
<dbReference type="AlphaFoldDB" id="A0A9D4KHJ1"/>
<dbReference type="GO" id="GO:0003677">
    <property type="term" value="F:DNA binding"/>
    <property type="evidence" value="ECO:0007669"/>
    <property type="project" value="InterPro"/>
</dbReference>
<keyword evidence="6" id="KW-1185">Reference proteome</keyword>
<feature type="domain" description="Helicase ATP-binding" evidence="4">
    <location>
        <begin position="89"/>
        <end position="369"/>
    </location>
</feature>